<dbReference type="EMBL" id="JBIEKR010000008">
    <property type="protein sequence ID" value="MFG6273501.1"/>
    <property type="molecule type" value="Genomic_DNA"/>
</dbReference>
<dbReference type="RefSeq" id="WP_257536593.1">
    <property type="nucleotide sequence ID" value="NZ_CP011940.1"/>
</dbReference>
<evidence type="ECO:0000313" key="1">
    <source>
        <dbReference type="EMBL" id="MFG6273501.1"/>
    </source>
</evidence>
<accession>A0ABW7DQ48</accession>
<organism evidence="1 2">
    <name type="scientific">Megasphaera hexanoica</name>
    <dbReference type="NCBI Taxonomy" id="1675036"/>
    <lineage>
        <taxon>Bacteria</taxon>
        <taxon>Bacillati</taxon>
        <taxon>Bacillota</taxon>
        <taxon>Negativicutes</taxon>
        <taxon>Veillonellales</taxon>
        <taxon>Veillonellaceae</taxon>
        <taxon>Megasphaera</taxon>
    </lineage>
</organism>
<dbReference type="Proteomes" id="UP001605989">
    <property type="component" value="Unassembled WGS sequence"/>
</dbReference>
<gene>
    <name evidence="1" type="ORF">ACGTZG_09900</name>
</gene>
<dbReference type="NCBIfam" id="TIGR01537">
    <property type="entry name" value="portal_HK97"/>
    <property type="match status" value="1"/>
</dbReference>
<sequence>MKLLDKIKKKIRNSSDSADVISLSTINELFFNNQANTGGPDISEITYFTCLKTLAESIGKMPLYLMDENKNRIMDHDVMQLFNVQPNQYMTPIQFFTYLEYCRNHYGNAYAYIAMNGGKFIGIYPLDPRRIEIWVNNTEEFTRRSFYYRYMDERNGNSYWFLPDEIIHVKSWITGDSGLSGKSVREILATNMAGSKASQKFLNDLYQKGLTANAVVKYVGDLSKEKQSLLLSRIEEQARENGRRIITLPIGFDIQTLDLKLTDSQFYELKKYNALQIAAAFGIKPNNLNDYSKSSYANSSAQNLSFYVDTLLYNITLYEQELNRKLLTRKEQKSGLEFKFNVKVILRGDPTQQADVLQKLVSTSIYSPNDARRQLDIPPTKGGDVHIVNGSYVALQDIGIAYRGNKGGENS</sequence>
<evidence type="ECO:0000313" key="2">
    <source>
        <dbReference type="Proteomes" id="UP001605989"/>
    </source>
</evidence>
<name>A0ABW7DQ48_9FIRM</name>
<dbReference type="InterPro" id="IPR006944">
    <property type="entry name" value="Phage/GTA_portal"/>
</dbReference>
<reference evidence="1 2" key="1">
    <citation type="submission" date="2024-10" db="EMBL/GenBank/DDBJ databases">
        <authorList>
            <person name="Sang B.-I."/>
            <person name="Prabhaharan D."/>
        </authorList>
    </citation>
    <scope>NUCLEOTIDE SEQUENCE [LARGE SCALE GENOMIC DNA]</scope>
    <source>
        <strain evidence="1 2">MH</strain>
    </source>
</reference>
<proteinExistence type="predicted"/>
<keyword evidence="2" id="KW-1185">Reference proteome</keyword>
<comment type="caution">
    <text evidence="1">The sequence shown here is derived from an EMBL/GenBank/DDBJ whole genome shotgun (WGS) entry which is preliminary data.</text>
</comment>
<dbReference type="Pfam" id="PF04860">
    <property type="entry name" value="Phage_portal"/>
    <property type="match status" value="1"/>
</dbReference>
<dbReference type="InterPro" id="IPR006427">
    <property type="entry name" value="Portal_HK97"/>
</dbReference>
<protein>
    <submittedName>
        <fullName evidence="1">Phage portal protein</fullName>
    </submittedName>
</protein>